<name>A0ABD5TWF8_9EURY</name>
<comment type="caution">
    <text evidence="1">The sequence shown here is derived from an EMBL/GenBank/DDBJ whole genome shotgun (WGS) entry which is preliminary data.</text>
</comment>
<accession>A0ABD5TWF8</accession>
<evidence type="ECO:0000313" key="1">
    <source>
        <dbReference type="EMBL" id="MFC6824963.1"/>
    </source>
</evidence>
<dbReference type="InterPro" id="IPR006311">
    <property type="entry name" value="TAT_signal"/>
</dbReference>
<evidence type="ECO:0008006" key="3">
    <source>
        <dbReference type="Google" id="ProtNLM"/>
    </source>
</evidence>
<evidence type="ECO:0000313" key="2">
    <source>
        <dbReference type="Proteomes" id="UP001596408"/>
    </source>
</evidence>
<proteinExistence type="predicted"/>
<reference evidence="1 2" key="1">
    <citation type="journal article" date="2019" name="Int. J. Syst. Evol. Microbiol.">
        <title>The Global Catalogue of Microorganisms (GCM) 10K type strain sequencing project: providing services to taxonomists for standard genome sequencing and annotation.</title>
        <authorList>
            <consortium name="The Broad Institute Genomics Platform"/>
            <consortium name="The Broad Institute Genome Sequencing Center for Infectious Disease"/>
            <person name="Wu L."/>
            <person name="Ma J."/>
        </authorList>
    </citation>
    <scope>NUCLEOTIDE SEQUENCE [LARGE SCALE GENOMIC DNA]</scope>
    <source>
        <strain evidence="1 2">YIM 94188</strain>
    </source>
</reference>
<protein>
    <recommendedName>
        <fullName evidence="3">Calcium-binding protein</fullName>
    </recommendedName>
</protein>
<dbReference type="AlphaFoldDB" id="A0ABD5TWF8"/>
<dbReference type="EMBL" id="JBHSXH010000011">
    <property type="protein sequence ID" value="MFC6824963.1"/>
    <property type="molecule type" value="Genomic_DNA"/>
</dbReference>
<dbReference type="Proteomes" id="UP001596408">
    <property type="component" value="Unassembled WGS sequence"/>
</dbReference>
<dbReference type="PROSITE" id="PS51318">
    <property type="entry name" value="TAT"/>
    <property type="match status" value="1"/>
</dbReference>
<dbReference type="RefSeq" id="WP_379694675.1">
    <property type="nucleotide sequence ID" value="NZ_JBHSXH010000011.1"/>
</dbReference>
<sequence length="71" mass="7584">MAHNGLASPSRRTALKYLLGTTAILAFPATTATAQTAKSKFKDEDRNGFPDEGEVVTGNYKALYAYDANGD</sequence>
<organism evidence="1 2">
    <name type="scientific">Halopelagius fulvigenes</name>
    <dbReference type="NCBI Taxonomy" id="1198324"/>
    <lineage>
        <taxon>Archaea</taxon>
        <taxon>Methanobacteriati</taxon>
        <taxon>Methanobacteriota</taxon>
        <taxon>Stenosarchaea group</taxon>
        <taxon>Halobacteria</taxon>
        <taxon>Halobacteriales</taxon>
        <taxon>Haloferacaceae</taxon>
    </lineage>
</organism>
<gene>
    <name evidence="1" type="ORF">ACFQEV_08160</name>
</gene>
<keyword evidence="2" id="KW-1185">Reference proteome</keyword>